<dbReference type="GO" id="GO:0005762">
    <property type="term" value="C:mitochondrial large ribosomal subunit"/>
    <property type="evidence" value="ECO:0007669"/>
    <property type="project" value="TreeGrafter"/>
</dbReference>
<dbReference type="Gene3D" id="3.40.50.150">
    <property type="entry name" value="Vaccinia Virus protein VP39"/>
    <property type="match status" value="1"/>
</dbReference>
<evidence type="ECO:0000256" key="7">
    <source>
        <dbReference type="ARBA" id="ARBA00022946"/>
    </source>
</evidence>
<evidence type="ECO:0000256" key="11">
    <source>
        <dbReference type="PROSITE-ProRule" id="PRU01023"/>
    </source>
</evidence>
<dbReference type="InterPro" id="IPR049560">
    <property type="entry name" value="MeTrfase_RsmB-F_NOP2_cat"/>
</dbReference>
<dbReference type="FunFam" id="3.40.50.150:FF:000055">
    <property type="entry name" value="5-methylcytosine rRNA methyltransferase NSUN4"/>
    <property type="match status" value="1"/>
</dbReference>
<feature type="active site" description="Nucleophile" evidence="11">
    <location>
        <position position="351"/>
    </location>
</feature>
<dbReference type="SUPFAM" id="SSF53335">
    <property type="entry name" value="S-adenosyl-L-methionine-dependent methyltransferases"/>
    <property type="match status" value="1"/>
</dbReference>
<dbReference type="GO" id="GO:0008173">
    <property type="term" value="F:RNA methyltransferase activity"/>
    <property type="evidence" value="ECO:0007669"/>
    <property type="project" value="InterPro"/>
</dbReference>
<reference evidence="13 14" key="1">
    <citation type="journal article" date="2015" name="Genome Biol.">
        <title>Comparative genomics of Steinernema reveals deeply conserved gene regulatory networks.</title>
        <authorList>
            <person name="Dillman A.R."/>
            <person name="Macchietto M."/>
            <person name="Porter C.F."/>
            <person name="Rogers A."/>
            <person name="Williams B."/>
            <person name="Antoshechkin I."/>
            <person name="Lee M.M."/>
            <person name="Goodwin Z."/>
            <person name="Lu X."/>
            <person name="Lewis E.E."/>
            <person name="Goodrich-Blair H."/>
            <person name="Stock S.P."/>
            <person name="Adams B.J."/>
            <person name="Sternberg P.W."/>
            <person name="Mortazavi A."/>
        </authorList>
    </citation>
    <scope>NUCLEOTIDE SEQUENCE [LARGE SCALE GENOMIC DNA]</scope>
    <source>
        <strain evidence="13 14">ALL</strain>
    </source>
</reference>
<dbReference type="AlphaFoldDB" id="A0A4U5P0H2"/>
<keyword evidence="7" id="KW-0809">Transit peptide</keyword>
<feature type="domain" description="SAM-dependent MTase RsmB/NOP-type" evidence="12">
    <location>
        <begin position="120"/>
        <end position="426"/>
    </location>
</feature>
<evidence type="ECO:0000256" key="1">
    <source>
        <dbReference type="ARBA" id="ARBA00004173"/>
    </source>
</evidence>
<dbReference type="EMBL" id="AZBU02000003">
    <property type="protein sequence ID" value="TKR89123.1"/>
    <property type="molecule type" value="Genomic_DNA"/>
</dbReference>
<evidence type="ECO:0000256" key="6">
    <source>
        <dbReference type="ARBA" id="ARBA00022884"/>
    </source>
</evidence>
<keyword evidence="14" id="KW-1185">Reference proteome</keyword>
<evidence type="ECO:0000256" key="10">
    <source>
        <dbReference type="ARBA" id="ARBA00049302"/>
    </source>
</evidence>
<dbReference type="PRINTS" id="PR02008">
    <property type="entry name" value="RCMTFAMILY"/>
</dbReference>
<comment type="similarity">
    <text evidence="11">Belongs to the class I-like SAM-binding methyltransferase superfamily. RsmB/NOP family.</text>
</comment>
<dbReference type="GO" id="GO:0003723">
    <property type="term" value="F:RNA binding"/>
    <property type="evidence" value="ECO:0007669"/>
    <property type="project" value="UniProtKB-UniRule"/>
</dbReference>
<dbReference type="Proteomes" id="UP000298663">
    <property type="component" value="Unassembled WGS sequence"/>
</dbReference>
<evidence type="ECO:0000256" key="2">
    <source>
        <dbReference type="ARBA" id="ARBA00022552"/>
    </source>
</evidence>
<dbReference type="InterPro" id="IPR001678">
    <property type="entry name" value="MeTrfase_RsmB-F_NOP2_dom"/>
</dbReference>
<evidence type="ECO:0000259" key="12">
    <source>
        <dbReference type="PROSITE" id="PS51686"/>
    </source>
</evidence>
<evidence type="ECO:0000256" key="3">
    <source>
        <dbReference type="ARBA" id="ARBA00022603"/>
    </source>
</evidence>
<dbReference type="Pfam" id="PF01189">
    <property type="entry name" value="Methyltr_RsmB-F"/>
    <property type="match status" value="1"/>
</dbReference>
<dbReference type="PANTHER" id="PTHR22808">
    <property type="entry name" value="NCL1 YEAST -RELATED NOL1/NOP2/FMU SUN DOMAIN-CONTAINING"/>
    <property type="match status" value="1"/>
</dbReference>
<evidence type="ECO:0000313" key="13">
    <source>
        <dbReference type="EMBL" id="TKR89123.1"/>
    </source>
</evidence>
<keyword evidence="2" id="KW-0698">rRNA processing</keyword>
<feature type="binding site" evidence="11">
    <location>
        <position position="277"/>
    </location>
    <ligand>
        <name>S-adenosyl-L-methionine</name>
        <dbReference type="ChEBI" id="CHEBI:59789"/>
    </ligand>
</feature>
<proteinExistence type="inferred from homology"/>
<keyword evidence="5 11" id="KW-0949">S-adenosyl-L-methionine</keyword>
<comment type="caution">
    <text evidence="13">The sequence shown here is derived from an EMBL/GenBank/DDBJ whole genome shotgun (WGS) entry which is preliminary data.</text>
</comment>
<reference evidence="13 14" key="2">
    <citation type="journal article" date="2019" name="G3 (Bethesda)">
        <title>Hybrid Assembly of the Genome of the Entomopathogenic Nematode Steinernema carpocapsae Identifies the X-Chromosome.</title>
        <authorList>
            <person name="Serra L."/>
            <person name="Macchietto M."/>
            <person name="Macias-Munoz A."/>
            <person name="McGill C.J."/>
            <person name="Rodriguez I.M."/>
            <person name="Rodriguez B."/>
            <person name="Murad R."/>
            <person name="Mortazavi A."/>
        </authorList>
    </citation>
    <scope>NUCLEOTIDE SEQUENCE [LARGE SCALE GENOMIC DNA]</scope>
    <source>
        <strain evidence="13 14">ALL</strain>
    </source>
</reference>
<dbReference type="PANTHER" id="PTHR22808:SF3">
    <property type="entry name" value="5-METHYLCYTOSINE RRNA METHYLTRANSFERASE NSUN4"/>
    <property type="match status" value="1"/>
</dbReference>
<evidence type="ECO:0000256" key="8">
    <source>
        <dbReference type="ARBA" id="ARBA00023128"/>
    </source>
</evidence>
<dbReference type="GO" id="GO:0031167">
    <property type="term" value="P:rRNA methylation"/>
    <property type="evidence" value="ECO:0007669"/>
    <property type="project" value="TreeGrafter"/>
</dbReference>
<protein>
    <recommendedName>
        <fullName evidence="9">NOL1/NOP2/Sun domain family member 4</fullName>
    </recommendedName>
</protein>
<name>A0A4U5P0H2_STECR</name>
<dbReference type="OrthoDB" id="8020218at2759"/>
<evidence type="ECO:0000256" key="9">
    <source>
        <dbReference type="ARBA" id="ARBA00042050"/>
    </source>
</evidence>
<evidence type="ECO:0000313" key="14">
    <source>
        <dbReference type="Proteomes" id="UP000298663"/>
    </source>
</evidence>
<evidence type="ECO:0000256" key="4">
    <source>
        <dbReference type="ARBA" id="ARBA00022679"/>
    </source>
</evidence>
<dbReference type="InterPro" id="IPR023267">
    <property type="entry name" value="RCMT"/>
</dbReference>
<keyword evidence="6 11" id="KW-0694">RNA-binding</keyword>
<dbReference type="Gene3D" id="6.20.240.40">
    <property type="match status" value="1"/>
</dbReference>
<keyword evidence="3 11" id="KW-0489">Methyltransferase</keyword>
<organism evidence="13 14">
    <name type="scientific">Steinernema carpocapsae</name>
    <name type="common">Entomopathogenic nematode</name>
    <dbReference type="NCBI Taxonomy" id="34508"/>
    <lineage>
        <taxon>Eukaryota</taxon>
        <taxon>Metazoa</taxon>
        <taxon>Ecdysozoa</taxon>
        <taxon>Nematoda</taxon>
        <taxon>Chromadorea</taxon>
        <taxon>Rhabditida</taxon>
        <taxon>Tylenchina</taxon>
        <taxon>Panagrolaimomorpha</taxon>
        <taxon>Strongyloidoidea</taxon>
        <taxon>Steinernematidae</taxon>
        <taxon>Steinernema</taxon>
    </lineage>
</organism>
<keyword evidence="8" id="KW-0496">Mitochondrion</keyword>
<accession>A0A4U5P0H2</accession>
<keyword evidence="4 11" id="KW-0808">Transferase</keyword>
<sequence>MLALDHFDFYYGPLFGKRWPSIRLGLVSPNKFIAIANRFSNSFETNQQILADIGSEDLIAKLTSGKKASERIAEKKKRTEEKPLEADEYVEHGVEAPKQMDEELLDDRSDASLGEFTQPTQSVTSGELQMGMKDAESRLDRLDIKVTGLEGQFANLPSKEDFIYYPRELKAFTFPRGSMADFPFPNKDADGVPGWWLLDGGSLVPVLALNLQHGDTVLDMCAAPGGKSLLVLQTGLAKKLVCNDFKLARLGQLQKALSMYVPETCAAADRVILKRRDATNLEAWDEECQYDKVLVDVPCTTDRLAAQQDEGNLYSATMSNERLNLPQIQTKILLNALRSVKVGGYVIYSTCALSPVQNESVIENAVAIASEKMGMEVIEKKLVQLERHLSSTGFYKFSEQCRRGSLVIPFLPSNFGPMYVCKLQRTK</sequence>
<feature type="binding site" evidence="11">
    <location>
        <position position="296"/>
    </location>
    <ligand>
        <name>S-adenosyl-L-methionine</name>
        <dbReference type="ChEBI" id="CHEBI:59789"/>
    </ligand>
</feature>
<comment type="subcellular location">
    <subcellularLocation>
        <location evidence="1">Mitochondrion</location>
    </subcellularLocation>
</comment>
<dbReference type="PROSITE" id="PS51686">
    <property type="entry name" value="SAM_MT_RSMB_NOP"/>
    <property type="match status" value="1"/>
</dbReference>
<feature type="binding site" evidence="11">
    <location>
        <begin position="221"/>
        <end position="227"/>
    </location>
    <ligand>
        <name>S-adenosyl-L-methionine</name>
        <dbReference type="ChEBI" id="CHEBI:59789"/>
    </ligand>
</feature>
<dbReference type="STRING" id="34508.A0A4U5P0H2"/>
<dbReference type="InterPro" id="IPR029063">
    <property type="entry name" value="SAM-dependent_MTases_sf"/>
</dbReference>
<feature type="binding site" evidence="11">
    <location>
        <position position="244"/>
    </location>
    <ligand>
        <name>S-adenosyl-L-methionine</name>
        <dbReference type="ChEBI" id="CHEBI:59789"/>
    </ligand>
</feature>
<evidence type="ECO:0000256" key="5">
    <source>
        <dbReference type="ARBA" id="ARBA00022691"/>
    </source>
</evidence>
<comment type="catalytic activity">
    <reaction evidence="10">
        <text>a cytidine in rRNA + S-adenosyl-L-methionine = a 5-methylcytidine in rRNA + S-adenosyl-L-homocysteine + H(+)</text>
        <dbReference type="Rhea" id="RHEA:61484"/>
        <dbReference type="Rhea" id="RHEA-COMP:15836"/>
        <dbReference type="Rhea" id="RHEA-COMP:15837"/>
        <dbReference type="ChEBI" id="CHEBI:15378"/>
        <dbReference type="ChEBI" id="CHEBI:57856"/>
        <dbReference type="ChEBI" id="CHEBI:59789"/>
        <dbReference type="ChEBI" id="CHEBI:74483"/>
        <dbReference type="ChEBI" id="CHEBI:82748"/>
    </reaction>
</comment>
<gene>
    <name evidence="13" type="ORF">L596_013269</name>
</gene>